<dbReference type="InterPro" id="IPR047729">
    <property type="entry name" value="Sce7726-like"/>
</dbReference>
<dbReference type="NCBIfam" id="NF033832">
    <property type="entry name" value="sce7726_fam"/>
    <property type="match status" value="1"/>
</dbReference>
<evidence type="ECO:0008006" key="3">
    <source>
        <dbReference type="Google" id="ProtNLM"/>
    </source>
</evidence>
<proteinExistence type="predicted"/>
<organism evidence="1 2">
    <name type="scientific">Pedobacter xixiisoli</name>
    <dbReference type="NCBI Taxonomy" id="1476464"/>
    <lineage>
        <taxon>Bacteria</taxon>
        <taxon>Pseudomonadati</taxon>
        <taxon>Bacteroidota</taxon>
        <taxon>Sphingobacteriia</taxon>
        <taxon>Sphingobacteriales</taxon>
        <taxon>Sphingobacteriaceae</taxon>
        <taxon>Pedobacter</taxon>
    </lineage>
</organism>
<gene>
    <name evidence="1" type="ORF">SAMN06297358_2117</name>
</gene>
<dbReference type="AlphaFoldDB" id="A0A285ZZR0"/>
<evidence type="ECO:0000313" key="2">
    <source>
        <dbReference type="Proteomes" id="UP000219281"/>
    </source>
</evidence>
<dbReference type="Proteomes" id="UP000219281">
    <property type="component" value="Unassembled WGS sequence"/>
</dbReference>
<dbReference type="EMBL" id="OCMT01000002">
    <property type="protein sequence ID" value="SOD15142.1"/>
    <property type="molecule type" value="Genomic_DNA"/>
</dbReference>
<reference evidence="2" key="1">
    <citation type="submission" date="2017-09" db="EMBL/GenBank/DDBJ databases">
        <authorList>
            <person name="Varghese N."/>
            <person name="Submissions S."/>
        </authorList>
    </citation>
    <scope>NUCLEOTIDE SEQUENCE [LARGE SCALE GENOMIC DNA]</scope>
    <source>
        <strain evidence="2">CGMCC 1.12803</strain>
    </source>
</reference>
<protein>
    <recommendedName>
        <fullName evidence="3">Sce7726 family protein</fullName>
    </recommendedName>
</protein>
<sequence>MYSNHQLRDYSTLFTRSEMMKLLANDFHSINAKLERYATSRRFKGHTYLKFFKHAYKVLSKHYPNEYIYKNQFLNNWLKNELGTNESVIFSELRLGKAIADLAMFNGVSKVFEIKTILDTAYRLNSQLEVYQKVFNEVYVVVPFSQLERYQGIDEEVGIIVYDDKIFHLERLATTNYNVDAHALMEILHTKEYKQLVLEYYGTLPEMNAFTQFDQCKELISQIPEAELNSLFIQAMKQRKSKQEFLKKAHIEFNQICLSLNLSTKQLDALVANLNTQIT</sequence>
<evidence type="ECO:0000313" key="1">
    <source>
        <dbReference type="EMBL" id="SOD15142.1"/>
    </source>
</evidence>
<accession>A0A285ZZR0</accession>
<dbReference type="OrthoDB" id="128875at2"/>
<name>A0A285ZZR0_9SPHI</name>
<dbReference type="RefSeq" id="WP_097131657.1">
    <property type="nucleotide sequence ID" value="NZ_OCMT01000002.1"/>
</dbReference>
<keyword evidence="2" id="KW-1185">Reference proteome</keyword>